<dbReference type="OrthoDB" id="1862401at2759"/>
<dbReference type="InterPro" id="IPR023213">
    <property type="entry name" value="CAT-like_dom_sf"/>
</dbReference>
<keyword evidence="2" id="KW-0012">Acyltransferase</keyword>
<sequence length="257" mass="28824">MASSPITIHEMTIVTPSSHHSPKSANNRISSPLPFFDIFWLKFPPVDFVLFYQLTESASTPCHFYSEIVPKLKQALSVALLHYLPLAGKLKWPSDSAKPIIFYTPPNDGVSLTVAESNAHNFHTLAGYDIYRANELHGLVPELMTSEDIAEMMSFQITLFPKQGFSIAFRVHHGVTDGKGVFMFVKSWGHLCKEILLAGKAEVPTNLPPNLTPFLDRSVVKDPTRLDLVYLKRWLDDFGSKRSLKTLQTIVPISDDL</sequence>
<dbReference type="Proteomes" id="UP000187203">
    <property type="component" value="Unassembled WGS sequence"/>
</dbReference>
<dbReference type="GO" id="GO:0016747">
    <property type="term" value="F:acyltransferase activity, transferring groups other than amino-acyl groups"/>
    <property type="evidence" value="ECO:0007669"/>
    <property type="project" value="UniProtKB-ARBA"/>
</dbReference>
<dbReference type="Pfam" id="PF02458">
    <property type="entry name" value="Transferase"/>
    <property type="match status" value="1"/>
</dbReference>
<dbReference type="InterPro" id="IPR051504">
    <property type="entry name" value="Plant_metabolite_acyltrans"/>
</dbReference>
<dbReference type="AlphaFoldDB" id="A0A1R3GGX1"/>
<evidence type="ECO:0000256" key="1">
    <source>
        <dbReference type="ARBA" id="ARBA00022679"/>
    </source>
</evidence>
<protein>
    <submittedName>
        <fullName evidence="3">Transferase</fullName>
    </submittedName>
</protein>
<organism evidence="3 4">
    <name type="scientific">Corchorus olitorius</name>
    <dbReference type="NCBI Taxonomy" id="93759"/>
    <lineage>
        <taxon>Eukaryota</taxon>
        <taxon>Viridiplantae</taxon>
        <taxon>Streptophyta</taxon>
        <taxon>Embryophyta</taxon>
        <taxon>Tracheophyta</taxon>
        <taxon>Spermatophyta</taxon>
        <taxon>Magnoliopsida</taxon>
        <taxon>eudicotyledons</taxon>
        <taxon>Gunneridae</taxon>
        <taxon>Pentapetalae</taxon>
        <taxon>rosids</taxon>
        <taxon>malvids</taxon>
        <taxon>Malvales</taxon>
        <taxon>Malvaceae</taxon>
        <taxon>Grewioideae</taxon>
        <taxon>Apeibeae</taxon>
        <taxon>Corchorus</taxon>
    </lineage>
</organism>
<dbReference type="Gene3D" id="3.30.559.10">
    <property type="entry name" value="Chloramphenicol acetyltransferase-like domain"/>
    <property type="match status" value="1"/>
</dbReference>
<keyword evidence="4" id="KW-1185">Reference proteome</keyword>
<dbReference type="STRING" id="93759.A0A1R3GGX1"/>
<accession>A0A1R3GGX1</accession>
<evidence type="ECO:0000313" key="3">
    <source>
        <dbReference type="EMBL" id="OMO57326.1"/>
    </source>
</evidence>
<evidence type="ECO:0000313" key="4">
    <source>
        <dbReference type="Proteomes" id="UP000187203"/>
    </source>
</evidence>
<dbReference type="EMBL" id="AWUE01022591">
    <property type="protein sequence ID" value="OMO57326.1"/>
    <property type="molecule type" value="Genomic_DNA"/>
</dbReference>
<name>A0A1R3GGX1_9ROSI</name>
<gene>
    <name evidence="3" type="ORF">COLO4_35432</name>
</gene>
<proteinExistence type="predicted"/>
<feature type="non-terminal residue" evidence="3">
    <location>
        <position position="257"/>
    </location>
</feature>
<reference evidence="4" key="1">
    <citation type="submission" date="2013-09" db="EMBL/GenBank/DDBJ databases">
        <title>Corchorus olitorius genome sequencing.</title>
        <authorList>
            <person name="Alam M."/>
            <person name="Haque M.S."/>
            <person name="Islam M.S."/>
            <person name="Emdad E.M."/>
            <person name="Islam M.M."/>
            <person name="Ahmed B."/>
            <person name="Halim A."/>
            <person name="Hossen Q.M.M."/>
            <person name="Hossain M.Z."/>
            <person name="Ahmed R."/>
            <person name="Khan M.M."/>
            <person name="Islam R."/>
            <person name="Rashid M.M."/>
            <person name="Khan S.A."/>
            <person name="Rahman M.S."/>
            <person name="Alam M."/>
            <person name="Yahiya A.S."/>
            <person name="Khan M.S."/>
            <person name="Azam M.S."/>
            <person name="Haque T."/>
            <person name="Lashkar M.Z.H."/>
            <person name="Akhand A.I."/>
            <person name="Morshed G."/>
            <person name="Roy S."/>
            <person name="Uddin K.S."/>
            <person name="Rabeya T."/>
            <person name="Hossain A.S."/>
            <person name="Chowdhury A."/>
            <person name="Snigdha A.R."/>
            <person name="Mortoza M.S."/>
            <person name="Matin S.A."/>
            <person name="Hoque S.M.E."/>
            <person name="Islam M.K."/>
            <person name="Roy D.K."/>
            <person name="Haider R."/>
            <person name="Moosa M.M."/>
            <person name="Elias S.M."/>
            <person name="Hasan A.M."/>
            <person name="Jahan S."/>
            <person name="Shafiuddin M."/>
            <person name="Mahmood N."/>
            <person name="Shommy N.S."/>
        </authorList>
    </citation>
    <scope>NUCLEOTIDE SEQUENCE [LARGE SCALE GENOMIC DNA]</scope>
    <source>
        <strain evidence="4">cv. O-4</strain>
    </source>
</reference>
<dbReference type="PANTHER" id="PTHR31625">
    <property type="match status" value="1"/>
</dbReference>
<evidence type="ECO:0000256" key="2">
    <source>
        <dbReference type="ARBA" id="ARBA00023315"/>
    </source>
</evidence>
<comment type="caution">
    <text evidence="3">The sequence shown here is derived from an EMBL/GenBank/DDBJ whole genome shotgun (WGS) entry which is preliminary data.</text>
</comment>
<keyword evidence="1 3" id="KW-0808">Transferase</keyword>